<name>A0A4Z2CKI9_SCHJA</name>
<gene>
    <name evidence="2" type="ORF">EWB00_000200</name>
</gene>
<dbReference type="EMBL" id="SKCS01001045">
    <property type="protein sequence ID" value="TNN04738.1"/>
    <property type="molecule type" value="Genomic_DNA"/>
</dbReference>
<feature type="chain" id="PRO_5021345651" evidence="1">
    <location>
        <begin position="23"/>
        <end position="117"/>
    </location>
</feature>
<dbReference type="AlphaFoldDB" id="A0A4Z2CKI9"/>
<sequence length="117" mass="12451">VSSIHSLYILAAALSLPQSFLTLPSYSPLTPLIRWEAPLPVYEPTPAHSMFCGLGTSLPTEGTQGTSLGEQDPTGGNETGTAILLQLLGSPEEQAAHLATCDVFFLVQQLPTFRNLV</sequence>
<accession>A0A4Z2CKI9</accession>
<evidence type="ECO:0000256" key="1">
    <source>
        <dbReference type="SAM" id="SignalP"/>
    </source>
</evidence>
<organism evidence="2 3">
    <name type="scientific">Schistosoma japonicum</name>
    <name type="common">Blood fluke</name>
    <dbReference type="NCBI Taxonomy" id="6182"/>
    <lineage>
        <taxon>Eukaryota</taxon>
        <taxon>Metazoa</taxon>
        <taxon>Spiralia</taxon>
        <taxon>Lophotrochozoa</taxon>
        <taxon>Platyhelminthes</taxon>
        <taxon>Trematoda</taxon>
        <taxon>Digenea</taxon>
        <taxon>Strigeidida</taxon>
        <taxon>Schistosomatoidea</taxon>
        <taxon>Schistosomatidae</taxon>
        <taxon>Schistosoma</taxon>
    </lineage>
</organism>
<proteinExistence type="predicted"/>
<feature type="signal peptide" evidence="1">
    <location>
        <begin position="1"/>
        <end position="22"/>
    </location>
</feature>
<protein>
    <submittedName>
        <fullName evidence="2">Uncharacterized protein</fullName>
    </submittedName>
</protein>
<comment type="caution">
    <text evidence="2">The sequence shown here is derived from an EMBL/GenBank/DDBJ whole genome shotgun (WGS) entry which is preliminary data.</text>
</comment>
<feature type="non-terminal residue" evidence="2">
    <location>
        <position position="1"/>
    </location>
</feature>
<reference evidence="2 3" key="1">
    <citation type="submission" date="2019-03" db="EMBL/GenBank/DDBJ databases">
        <title>An improved genome assembly of the fluke Schistosoma japonicum.</title>
        <authorList>
            <person name="Hu W."/>
            <person name="Luo F."/>
            <person name="Yin M."/>
            <person name="Mo X."/>
            <person name="Sun C."/>
            <person name="Wu Q."/>
            <person name="Zhu B."/>
            <person name="Xiang M."/>
            <person name="Wang J."/>
            <person name="Wang Y."/>
            <person name="Zhang T."/>
            <person name="Xu B."/>
            <person name="Zheng H."/>
            <person name="Feng Z."/>
        </authorList>
    </citation>
    <scope>NUCLEOTIDE SEQUENCE [LARGE SCALE GENOMIC DNA]</scope>
    <source>
        <strain evidence="2">HuSjv2</strain>
        <tissue evidence="2">Worms</tissue>
    </source>
</reference>
<evidence type="ECO:0000313" key="3">
    <source>
        <dbReference type="Proteomes" id="UP000311919"/>
    </source>
</evidence>
<keyword evidence="1" id="KW-0732">Signal</keyword>
<evidence type="ECO:0000313" key="2">
    <source>
        <dbReference type="EMBL" id="TNN04738.1"/>
    </source>
</evidence>
<keyword evidence="3" id="KW-1185">Reference proteome</keyword>
<dbReference type="Proteomes" id="UP000311919">
    <property type="component" value="Unassembled WGS sequence"/>
</dbReference>